<dbReference type="Proteomes" id="UP000315003">
    <property type="component" value="Chromosome"/>
</dbReference>
<reference evidence="7 8" key="1">
    <citation type="submission" date="2019-02" db="EMBL/GenBank/DDBJ databases">
        <title>Deep-cultivation of Planctomycetes and their phenomic and genomic characterization uncovers novel biology.</title>
        <authorList>
            <person name="Wiegand S."/>
            <person name="Jogler M."/>
            <person name="Boedeker C."/>
            <person name="Pinto D."/>
            <person name="Vollmers J."/>
            <person name="Rivas-Marin E."/>
            <person name="Kohn T."/>
            <person name="Peeters S.H."/>
            <person name="Heuer A."/>
            <person name="Rast P."/>
            <person name="Oberbeckmann S."/>
            <person name="Bunk B."/>
            <person name="Jeske O."/>
            <person name="Meyerdierks A."/>
            <person name="Storesund J.E."/>
            <person name="Kallscheuer N."/>
            <person name="Luecker S."/>
            <person name="Lage O.M."/>
            <person name="Pohl T."/>
            <person name="Merkel B.J."/>
            <person name="Hornburger P."/>
            <person name="Mueller R.-W."/>
            <person name="Bruemmer F."/>
            <person name="Labrenz M."/>
            <person name="Spormann A.M."/>
            <person name="Op den Camp H."/>
            <person name="Overmann J."/>
            <person name="Amann R."/>
            <person name="Jetten M.S.M."/>
            <person name="Mascher T."/>
            <person name="Medema M.H."/>
            <person name="Devos D.P."/>
            <person name="Kaster A.-K."/>
            <person name="Ovreas L."/>
            <person name="Rohde M."/>
            <person name="Galperin M.Y."/>
            <person name="Jogler C."/>
        </authorList>
    </citation>
    <scope>NUCLEOTIDE SEQUENCE [LARGE SCALE GENOMIC DNA]</scope>
    <source>
        <strain evidence="7 8">SV_7m_r</strain>
    </source>
</reference>
<evidence type="ECO:0000313" key="7">
    <source>
        <dbReference type="EMBL" id="QDT61864.1"/>
    </source>
</evidence>
<keyword evidence="8" id="KW-1185">Reference proteome</keyword>
<dbReference type="InterPro" id="IPR022414">
    <property type="entry name" value="ATP-guanido_PTrfase_cat"/>
</dbReference>
<keyword evidence="2 5" id="KW-0547">Nucleotide-binding</keyword>
<dbReference type="Gene3D" id="3.30.590.10">
    <property type="entry name" value="Glutamine synthetase/guanido kinase, catalytic domain"/>
    <property type="match status" value="1"/>
</dbReference>
<keyword evidence="1 5" id="KW-0808">Transferase</keyword>
<dbReference type="GO" id="GO:0005524">
    <property type="term" value="F:ATP binding"/>
    <property type="evidence" value="ECO:0007669"/>
    <property type="project" value="UniProtKB-UniRule"/>
</dbReference>
<evidence type="ECO:0000256" key="4">
    <source>
        <dbReference type="ARBA" id="ARBA00022840"/>
    </source>
</evidence>
<dbReference type="Pfam" id="PF00217">
    <property type="entry name" value="ATP-gua_Ptrans"/>
    <property type="match status" value="1"/>
</dbReference>
<evidence type="ECO:0000256" key="1">
    <source>
        <dbReference type="ARBA" id="ARBA00022679"/>
    </source>
</evidence>
<dbReference type="GO" id="GO:0005615">
    <property type="term" value="C:extracellular space"/>
    <property type="evidence" value="ECO:0007669"/>
    <property type="project" value="TreeGrafter"/>
</dbReference>
<accession>A0A517T0E6</accession>
<dbReference type="CDD" id="cd07930">
    <property type="entry name" value="bacterial_phosphagen_kinase"/>
    <property type="match status" value="1"/>
</dbReference>
<dbReference type="PANTHER" id="PTHR11547">
    <property type="entry name" value="ARGININE OR CREATINE KINASE"/>
    <property type="match status" value="1"/>
</dbReference>
<comment type="similarity">
    <text evidence="5">Belongs to the ATP:guanido phosphotransferase family.</text>
</comment>
<gene>
    <name evidence="7" type="ORF">SV7mr_44050</name>
</gene>
<organism evidence="7 8">
    <name type="scientific">Stieleria bergensis</name>
    <dbReference type="NCBI Taxonomy" id="2528025"/>
    <lineage>
        <taxon>Bacteria</taxon>
        <taxon>Pseudomonadati</taxon>
        <taxon>Planctomycetota</taxon>
        <taxon>Planctomycetia</taxon>
        <taxon>Pirellulales</taxon>
        <taxon>Pirellulaceae</taxon>
        <taxon>Stieleria</taxon>
    </lineage>
</organism>
<dbReference type="AlphaFoldDB" id="A0A517T0E6"/>
<dbReference type="GO" id="GO:0046314">
    <property type="term" value="P:phosphocreatine biosynthetic process"/>
    <property type="evidence" value="ECO:0007669"/>
    <property type="project" value="InterPro"/>
</dbReference>
<sequence>MKRDADFKALAQFMGEWMRGEGPESDIAISTRIRLARNLADFPFIRRCSDEDRLSIERSVRARMESLTDPQFQAANYIDLEPLSELDRQLLVERQLISREIAESDGSRAVAFDPNEGYSVMINEEDHLRIQVMKSGLDIKSTWEQVNRLDNLLEEVILYAFHQQYGYLTACPTNVGSGLRVSVMLHLPALVITEQMDRVFRSMQKINVTVRGLYGEGSQYSGDFYQVSNQVTLGHSEAELLSLVADEVAPQIIAYERKARESLLNNNRDDLHDEVSRAMGILSTARKISSEETMHHLSKIRLGVSMGLVEHLDVKAINQMFLQSQAAHLQTLQGGVLGTAERHARRASFLQKQLTGKSDNSWN</sequence>
<evidence type="ECO:0000259" key="6">
    <source>
        <dbReference type="PROSITE" id="PS51510"/>
    </source>
</evidence>
<protein>
    <submittedName>
        <fullName evidence="7">Protein arginine kinase</fullName>
        <ecNumber evidence="7">2.7.3.-</ecNumber>
    </submittedName>
</protein>
<keyword evidence="4 5" id="KW-0067">ATP-binding</keyword>
<dbReference type="InterPro" id="IPR000749">
    <property type="entry name" value="ATP-guanido_PTrfase"/>
</dbReference>
<evidence type="ECO:0000256" key="2">
    <source>
        <dbReference type="ARBA" id="ARBA00022741"/>
    </source>
</evidence>
<name>A0A517T0E6_9BACT</name>
<dbReference type="EMBL" id="CP036272">
    <property type="protein sequence ID" value="QDT61864.1"/>
    <property type="molecule type" value="Genomic_DNA"/>
</dbReference>
<comment type="caution">
    <text evidence="5">Lacks conserved residue(s) required for the propagation of feature annotation.</text>
</comment>
<dbReference type="InterPro" id="IPR014746">
    <property type="entry name" value="Gln_synth/guanido_kin_cat_dom"/>
</dbReference>
<dbReference type="PANTHER" id="PTHR11547:SF38">
    <property type="entry name" value="ARGININE KINASE 1-RELATED"/>
    <property type="match status" value="1"/>
</dbReference>
<dbReference type="SUPFAM" id="SSF55931">
    <property type="entry name" value="Glutamine synthetase/guanido kinase"/>
    <property type="match status" value="1"/>
</dbReference>
<evidence type="ECO:0000313" key="8">
    <source>
        <dbReference type="Proteomes" id="UP000315003"/>
    </source>
</evidence>
<dbReference type="RefSeq" id="WP_419187682.1">
    <property type="nucleotide sequence ID" value="NZ_CP036272.1"/>
</dbReference>
<feature type="binding site" evidence="5">
    <location>
        <begin position="180"/>
        <end position="184"/>
    </location>
    <ligand>
        <name>ATP</name>
        <dbReference type="ChEBI" id="CHEBI:30616"/>
    </ligand>
</feature>
<proteinExistence type="inferred from homology"/>
<evidence type="ECO:0000256" key="5">
    <source>
        <dbReference type="PROSITE-ProRule" id="PRU00843"/>
    </source>
</evidence>
<dbReference type="EC" id="2.7.3.-" evidence="7"/>
<feature type="domain" description="Phosphagen kinase C-terminal" evidence="6">
    <location>
        <begin position="27"/>
        <end position="259"/>
    </location>
</feature>
<feature type="binding site" evidence="5">
    <location>
        <begin position="30"/>
        <end position="34"/>
    </location>
    <ligand>
        <name>ATP</name>
        <dbReference type="ChEBI" id="CHEBI:30616"/>
    </ligand>
</feature>
<dbReference type="PROSITE" id="PS51510">
    <property type="entry name" value="PHOSPHAGEN_KINASE_C"/>
    <property type="match status" value="1"/>
</dbReference>
<keyword evidence="3 5" id="KW-0418">Kinase</keyword>
<dbReference type="NCBIfam" id="NF002194">
    <property type="entry name" value="PRK01059.1-4"/>
    <property type="match status" value="1"/>
</dbReference>
<feature type="binding site" evidence="5">
    <location>
        <begin position="211"/>
        <end position="216"/>
    </location>
    <ligand>
        <name>ATP</name>
        <dbReference type="ChEBI" id="CHEBI:30616"/>
    </ligand>
</feature>
<dbReference type="GO" id="GO:0004111">
    <property type="term" value="F:creatine kinase activity"/>
    <property type="evidence" value="ECO:0007669"/>
    <property type="project" value="InterPro"/>
</dbReference>
<feature type="binding site" evidence="5">
    <location>
        <position position="129"/>
    </location>
    <ligand>
        <name>ATP</name>
        <dbReference type="ChEBI" id="CHEBI:30616"/>
    </ligand>
</feature>
<evidence type="ECO:0000256" key="3">
    <source>
        <dbReference type="ARBA" id="ARBA00022777"/>
    </source>
</evidence>
<dbReference type="InterPro" id="IPR023660">
    <property type="entry name" value="Arg_Kinase"/>
</dbReference>